<dbReference type="PANTHER" id="PTHR45932">
    <property type="entry name" value="PATELLIN-1"/>
    <property type="match status" value="1"/>
</dbReference>
<evidence type="ECO:0000256" key="1">
    <source>
        <dbReference type="SAM" id="MobiDB-lite"/>
    </source>
</evidence>
<dbReference type="InterPro" id="IPR005479">
    <property type="entry name" value="CPAse_ATP-bd"/>
</dbReference>
<dbReference type="InterPro" id="IPR036865">
    <property type="entry name" value="CRAL-TRIO_dom_sf"/>
</dbReference>
<gene>
    <name evidence="3" type="ORF">C2S53_013462</name>
</gene>
<dbReference type="InterPro" id="IPR044834">
    <property type="entry name" value="PATL"/>
</dbReference>
<dbReference type="InterPro" id="IPR056794">
    <property type="entry name" value="PATL1-6_C_GOLD"/>
</dbReference>
<name>A0AAD4IMP8_PERFH</name>
<dbReference type="InterPro" id="IPR001251">
    <property type="entry name" value="CRAL-TRIO_dom"/>
</dbReference>
<dbReference type="PROSITE" id="PS00867">
    <property type="entry name" value="CPSASE_2"/>
    <property type="match status" value="1"/>
</dbReference>
<dbReference type="PANTHER" id="PTHR45932:SF3">
    <property type="entry name" value="PATELLIN-4-LIKE"/>
    <property type="match status" value="1"/>
</dbReference>
<dbReference type="SUPFAM" id="SSF52087">
    <property type="entry name" value="CRAL/TRIO domain"/>
    <property type="match status" value="1"/>
</dbReference>
<dbReference type="Pfam" id="PF25099">
    <property type="entry name" value="GOLD_PATL1_C"/>
    <property type="match status" value="1"/>
</dbReference>
<organism evidence="3 4">
    <name type="scientific">Perilla frutescens var. hirtella</name>
    <name type="common">Perilla citriodora</name>
    <name type="synonym">Perilla setoyensis</name>
    <dbReference type="NCBI Taxonomy" id="608512"/>
    <lineage>
        <taxon>Eukaryota</taxon>
        <taxon>Viridiplantae</taxon>
        <taxon>Streptophyta</taxon>
        <taxon>Embryophyta</taxon>
        <taxon>Tracheophyta</taxon>
        <taxon>Spermatophyta</taxon>
        <taxon>Magnoliopsida</taxon>
        <taxon>eudicotyledons</taxon>
        <taxon>Gunneridae</taxon>
        <taxon>Pentapetalae</taxon>
        <taxon>asterids</taxon>
        <taxon>lamiids</taxon>
        <taxon>Lamiales</taxon>
        <taxon>Lamiaceae</taxon>
        <taxon>Nepetoideae</taxon>
        <taxon>Elsholtzieae</taxon>
        <taxon>Perilla</taxon>
    </lineage>
</organism>
<comment type="caution">
    <text evidence="3">The sequence shown here is derived from an EMBL/GenBank/DDBJ whole genome shotgun (WGS) entry which is preliminary data.</text>
</comment>
<evidence type="ECO:0000259" key="2">
    <source>
        <dbReference type="PROSITE" id="PS50191"/>
    </source>
</evidence>
<feature type="domain" description="CRAL-TRIO" evidence="2">
    <location>
        <begin position="133"/>
        <end position="281"/>
    </location>
</feature>
<dbReference type="GO" id="GO:0008289">
    <property type="term" value="F:lipid binding"/>
    <property type="evidence" value="ECO:0007669"/>
    <property type="project" value="InterPro"/>
</dbReference>
<evidence type="ECO:0000313" key="4">
    <source>
        <dbReference type="Proteomes" id="UP001190926"/>
    </source>
</evidence>
<dbReference type="Pfam" id="PF00650">
    <property type="entry name" value="CRAL_TRIO"/>
    <property type="match status" value="1"/>
</dbReference>
<dbReference type="PROSITE" id="PS50191">
    <property type="entry name" value="CRAL_TRIO"/>
    <property type="match status" value="1"/>
</dbReference>
<dbReference type="Proteomes" id="UP001190926">
    <property type="component" value="Unassembled WGS sequence"/>
</dbReference>
<reference evidence="3 4" key="1">
    <citation type="journal article" date="2021" name="Nat. Commun.">
        <title>Incipient diploidization of the medicinal plant Perilla within 10,000 years.</title>
        <authorList>
            <person name="Zhang Y."/>
            <person name="Shen Q."/>
            <person name="Leng L."/>
            <person name="Zhang D."/>
            <person name="Chen S."/>
            <person name="Shi Y."/>
            <person name="Ning Z."/>
            <person name="Chen S."/>
        </authorList>
    </citation>
    <scope>NUCLEOTIDE SEQUENCE [LARGE SCALE GENOMIC DNA]</scope>
    <source>
        <strain evidence="4">cv. PC099</strain>
    </source>
</reference>
<dbReference type="CDD" id="cd00170">
    <property type="entry name" value="SEC14"/>
    <property type="match status" value="1"/>
</dbReference>
<feature type="region of interest" description="Disordered" evidence="1">
    <location>
        <begin position="1"/>
        <end position="21"/>
    </location>
</feature>
<sequence>MIEDKHADNTTSDQDSDDDESDDLIDARLRAKALIEFRFRVEEAIIGNYLLAKQWKPKTASTTAVNSDVRLWGVPLFPSQGHEATDAVLTKFLKAKRYKVHEAFTALRKTLKWRGDFRPNDLAGSDNAWFRSGADMEGRPLCYNILGKDYQSYDDYLRWRVVCVEKGVHNLNFRPGGVDSIVQIIDLKNAAGPATKELKLISKKMITLLHDHYPGLVHKNLIINVPSWFLTLNALNLRLITKRSKNKFIFVKPSRVTETLLKYATIENILVQYGGLRRENDTEFTSEDKVLEANIRASGTEIIQIPANEAGVTLMWDITVIGYEVTCKEEFVPDDDCSYKILLQEKRMGESMRNSFYIREPGKIVISIVNASYTKKKAYYRYKSRAIVPMFMIFN</sequence>
<dbReference type="AlphaFoldDB" id="A0AAD4IMP8"/>
<dbReference type="EMBL" id="SDAM02029606">
    <property type="protein sequence ID" value="KAH6755421.1"/>
    <property type="molecule type" value="Genomic_DNA"/>
</dbReference>
<keyword evidence="4" id="KW-1185">Reference proteome</keyword>
<dbReference type="SMART" id="SM00516">
    <property type="entry name" value="SEC14"/>
    <property type="match status" value="1"/>
</dbReference>
<evidence type="ECO:0000313" key="3">
    <source>
        <dbReference type="EMBL" id="KAH6755421.1"/>
    </source>
</evidence>
<dbReference type="SUPFAM" id="SSF46938">
    <property type="entry name" value="CRAL/TRIO N-terminal domain"/>
    <property type="match status" value="1"/>
</dbReference>
<dbReference type="Gene3D" id="3.40.525.10">
    <property type="entry name" value="CRAL-TRIO lipid binding domain"/>
    <property type="match status" value="1"/>
</dbReference>
<dbReference type="InterPro" id="IPR036273">
    <property type="entry name" value="CRAL/TRIO_N_dom_sf"/>
</dbReference>
<proteinExistence type="predicted"/>
<dbReference type="GO" id="GO:0005524">
    <property type="term" value="F:ATP binding"/>
    <property type="evidence" value="ECO:0007669"/>
    <property type="project" value="InterPro"/>
</dbReference>
<accession>A0AAD4IMP8</accession>
<protein>
    <recommendedName>
        <fullName evidence="2">CRAL-TRIO domain-containing protein</fullName>
    </recommendedName>
</protein>